<keyword evidence="6" id="KW-1185">Reference proteome</keyword>
<organism evidence="5 6">
    <name type="scientific">Phialemonium atrogriseum</name>
    <dbReference type="NCBI Taxonomy" id="1093897"/>
    <lineage>
        <taxon>Eukaryota</taxon>
        <taxon>Fungi</taxon>
        <taxon>Dikarya</taxon>
        <taxon>Ascomycota</taxon>
        <taxon>Pezizomycotina</taxon>
        <taxon>Sordariomycetes</taxon>
        <taxon>Sordariomycetidae</taxon>
        <taxon>Cephalothecales</taxon>
        <taxon>Cephalothecaceae</taxon>
        <taxon>Phialemonium</taxon>
    </lineage>
</organism>
<evidence type="ECO:0000256" key="1">
    <source>
        <dbReference type="ARBA" id="ARBA00022722"/>
    </source>
</evidence>
<comment type="caution">
    <text evidence="5">The sequence shown here is derived from an EMBL/GenBank/DDBJ whole genome shotgun (WGS) entry which is preliminary data.</text>
</comment>
<evidence type="ECO:0000256" key="3">
    <source>
        <dbReference type="ARBA" id="ARBA00022839"/>
    </source>
</evidence>
<dbReference type="EMBL" id="MU838998">
    <property type="protein sequence ID" value="KAK1771722.1"/>
    <property type="molecule type" value="Genomic_DNA"/>
</dbReference>
<dbReference type="GO" id="GO:0036297">
    <property type="term" value="P:interstrand cross-link repair"/>
    <property type="evidence" value="ECO:0007669"/>
    <property type="project" value="TreeGrafter"/>
</dbReference>
<sequence>MSTFDGLVAEFPNIRVDFFRRSPGRTSPLACFLSHIHSDHLAGLESLRSPFVYCSAATRELLLRLERFPCRINYAKGILEARIQTYKHLKNLLKPIPLETPTTLELEPGNHIQVTLFNANHCPGAVMFLFEAQGKAVLYTGDIRSEPWFVNALMRSPSLVEYACGSKSLDTIYLDTSFIEDVDFQTKAEGIQELLQKVAKYPPETVFHFQAWTYGYEDVWVALSKSLGSKIHVDEYKMRVYNSLVSKDTSNRYGAEFHLAPEAPGLVGFMCGNTRHEGCLTTDENVRLHSCEKGNYCSTVQNAPVVWIQPIITHLPNGQDVAEMGIGGGGDDLERDAELDSLSPQEIQHLLQVICDIDDIPDELKENIRAFLLNVVASGRNISLDLEMSSFGDQNEAMLEAAIQAIAKKSQLGRGPPRPRPGNDPASLPRLITFPYSRHSSYPELCLLVGAFKPKDVWPCTVRPQEWAMNSISIKKLFGGYCSGTIFRHDLFMESLIDAGRPSQKDVDSQATDSSMGIPLAEPLPLNQATASTGAELLSATELATGVVLDQNAGSNALRTPRERLLERVQQPADDGSAISQSACEMRAEAFRSMIGNVGGQEWRHIGLISVSDNHTSLEDELGER</sequence>
<dbReference type="AlphaFoldDB" id="A0AAJ0C8Z1"/>
<keyword evidence="3" id="KW-0269">Exonuclease</keyword>
<dbReference type="Pfam" id="PF23023">
    <property type="entry name" value="Anti-Pycsar_Apyc1"/>
    <property type="match status" value="1"/>
</dbReference>
<keyword evidence="2" id="KW-0378">Hydrolase</keyword>
<dbReference type="GO" id="GO:0035312">
    <property type="term" value="F:5'-3' DNA exonuclease activity"/>
    <property type="evidence" value="ECO:0007669"/>
    <property type="project" value="TreeGrafter"/>
</dbReference>
<dbReference type="PANTHER" id="PTHR23240">
    <property type="entry name" value="DNA CROSS-LINK REPAIR PROTEIN PSO2/SNM1-RELATED"/>
    <property type="match status" value="1"/>
</dbReference>
<feature type="region of interest" description="Disordered" evidence="4">
    <location>
        <begin position="410"/>
        <end position="429"/>
    </location>
</feature>
<dbReference type="SUPFAM" id="SSF56281">
    <property type="entry name" value="Metallo-hydrolase/oxidoreductase"/>
    <property type="match status" value="1"/>
</dbReference>
<evidence type="ECO:0000256" key="4">
    <source>
        <dbReference type="SAM" id="MobiDB-lite"/>
    </source>
</evidence>
<keyword evidence="1" id="KW-0540">Nuclease</keyword>
<name>A0AAJ0C8Z1_9PEZI</name>
<dbReference type="GeneID" id="85314032"/>
<dbReference type="InterPro" id="IPR036866">
    <property type="entry name" value="RibonucZ/Hydroxyglut_hydro"/>
</dbReference>
<reference evidence="5" key="1">
    <citation type="submission" date="2023-06" db="EMBL/GenBank/DDBJ databases">
        <title>Genome-scale phylogeny and comparative genomics of the fungal order Sordariales.</title>
        <authorList>
            <consortium name="Lawrence Berkeley National Laboratory"/>
            <person name="Hensen N."/>
            <person name="Bonometti L."/>
            <person name="Westerberg I."/>
            <person name="Brannstrom I.O."/>
            <person name="Guillou S."/>
            <person name="Cros-Aarteil S."/>
            <person name="Calhoun S."/>
            <person name="Haridas S."/>
            <person name="Kuo A."/>
            <person name="Mondo S."/>
            <person name="Pangilinan J."/>
            <person name="Riley R."/>
            <person name="Labutti K."/>
            <person name="Andreopoulos B."/>
            <person name="Lipzen A."/>
            <person name="Chen C."/>
            <person name="Yanf M."/>
            <person name="Daum C."/>
            <person name="Ng V."/>
            <person name="Clum A."/>
            <person name="Steindorff A."/>
            <person name="Ohm R."/>
            <person name="Martin F."/>
            <person name="Silar P."/>
            <person name="Natvig D."/>
            <person name="Lalanne C."/>
            <person name="Gautier V."/>
            <person name="Ament-Velasquez S.L."/>
            <person name="Kruys A."/>
            <person name="Hutchinson M.I."/>
            <person name="Powell A.J."/>
            <person name="Barry K."/>
            <person name="Miller A.N."/>
            <person name="Grigoriev I.V."/>
            <person name="Debuchy R."/>
            <person name="Gladieux P."/>
            <person name="Thoren M.H."/>
            <person name="Johannesson H."/>
        </authorList>
    </citation>
    <scope>NUCLEOTIDE SEQUENCE</scope>
    <source>
        <strain evidence="5">8032-3</strain>
    </source>
</reference>
<dbReference type="GO" id="GO:0003684">
    <property type="term" value="F:damaged DNA binding"/>
    <property type="evidence" value="ECO:0007669"/>
    <property type="project" value="TreeGrafter"/>
</dbReference>
<dbReference type="Proteomes" id="UP001244011">
    <property type="component" value="Unassembled WGS sequence"/>
</dbReference>
<dbReference type="GO" id="GO:0006303">
    <property type="term" value="P:double-strand break repair via nonhomologous end joining"/>
    <property type="evidence" value="ECO:0007669"/>
    <property type="project" value="TreeGrafter"/>
</dbReference>
<dbReference type="RefSeq" id="XP_060287935.1">
    <property type="nucleotide sequence ID" value="XM_060430845.1"/>
</dbReference>
<dbReference type="GO" id="GO:0000723">
    <property type="term" value="P:telomere maintenance"/>
    <property type="evidence" value="ECO:0007669"/>
    <property type="project" value="TreeGrafter"/>
</dbReference>
<dbReference type="Gene3D" id="3.60.15.10">
    <property type="entry name" value="Ribonuclease Z/Hydroxyacylglutathione hydrolase-like"/>
    <property type="match status" value="1"/>
</dbReference>
<evidence type="ECO:0000313" key="5">
    <source>
        <dbReference type="EMBL" id="KAK1771722.1"/>
    </source>
</evidence>
<dbReference type="PANTHER" id="PTHR23240:SF8">
    <property type="entry name" value="PROTEIN ARTEMIS"/>
    <property type="match status" value="1"/>
</dbReference>
<protein>
    <submittedName>
        <fullName evidence="5">Beta-lactamase-like protein</fullName>
    </submittedName>
</protein>
<accession>A0AAJ0C8Z1</accession>
<evidence type="ECO:0000256" key="2">
    <source>
        <dbReference type="ARBA" id="ARBA00022801"/>
    </source>
</evidence>
<gene>
    <name evidence="5" type="ORF">QBC33DRAFT_575606</name>
</gene>
<evidence type="ECO:0000313" key="6">
    <source>
        <dbReference type="Proteomes" id="UP001244011"/>
    </source>
</evidence>
<proteinExistence type="predicted"/>